<dbReference type="InterPro" id="IPR008630">
    <property type="entry name" value="Glyco_trans_34"/>
</dbReference>
<evidence type="ECO:0000256" key="3">
    <source>
        <dbReference type="ARBA" id="ARBA00022679"/>
    </source>
</evidence>
<dbReference type="EMBL" id="JACBAF010002153">
    <property type="protein sequence ID" value="KAF7166033.1"/>
    <property type="molecule type" value="Genomic_DNA"/>
</dbReference>
<name>A0A8H6UT53_9EURO</name>
<evidence type="ECO:0000313" key="4">
    <source>
        <dbReference type="EMBL" id="KAF7118128.1"/>
    </source>
</evidence>
<reference evidence="5" key="1">
    <citation type="submission" date="2020-06" db="EMBL/GenBank/DDBJ databases">
        <title>Draft genome sequences of strains closely related to Aspergillus parafelis and Aspergillus hiratsukae.</title>
        <authorList>
            <person name="Dos Santos R.A.C."/>
            <person name="Rivero-Menendez O."/>
            <person name="Steenwyk J.L."/>
            <person name="Mead M.E."/>
            <person name="Goldman G.H."/>
            <person name="Alastruey-Izquierdo A."/>
            <person name="Rokas A."/>
        </authorList>
    </citation>
    <scope>NUCLEOTIDE SEQUENCE</scope>
    <source>
        <strain evidence="4">CNM-CM5793</strain>
        <strain evidence="5">CNM-CM6106</strain>
    </source>
</reference>
<comment type="caution">
    <text evidence="5">The sequence shown here is derived from an EMBL/GenBank/DDBJ whole genome shotgun (WGS) entry which is preliminary data.</text>
</comment>
<dbReference type="InterPro" id="IPR029044">
    <property type="entry name" value="Nucleotide-diphossugar_trans"/>
</dbReference>
<evidence type="ECO:0000313" key="6">
    <source>
        <dbReference type="Proteomes" id="UP000630445"/>
    </source>
</evidence>
<evidence type="ECO:0000256" key="2">
    <source>
        <dbReference type="ARBA" id="ARBA00022676"/>
    </source>
</evidence>
<dbReference type="OrthoDB" id="205108at2759"/>
<keyword evidence="3" id="KW-0808">Transferase</keyword>
<dbReference type="PANTHER" id="PTHR31306">
    <property type="entry name" value="ALPHA-1,6-MANNOSYLTRANSFERASE MNN11-RELATED"/>
    <property type="match status" value="1"/>
</dbReference>
<dbReference type="EMBL" id="JACBAD010002075">
    <property type="protein sequence ID" value="KAF7118128.1"/>
    <property type="molecule type" value="Genomic_DNA"/>
</dbReference>
<dbReference type="GO" id="GO:0016757">
    <property type="term" value="F:glycosyltransferase activity"/>
    <property type="evidence" value="ECO:0007669"/>
    <property type="project" value="UniProtKB-KW"/>
</dbReference>
<dbReference type="Gene3D" id="3.90.550.10">
    <property type="entry name" value="Spore Coat Polysaccharide Biosynthesis Protein SpsA, Chain A"/>
    <property type="match status" value="1"/>
</dbReference>
<keyword evidence="2" id="KW-0328">Glycosyltransferase</keyword>
<protein>
    <submittedName>
        <fullName evidence="5">Uncharacterized protein</fullName>
    </submittedName>
</protein>
<dbReference type="Proteomes" id="UP000630445">
    <property type="component" value="Unassembled WGS sequence"/>
</dbReference>
<evidence type="ECO:0000313" key="7">
    <source>
        <dbReference type="Proteomes" id="UP000662466"/>
    </source>
</evidence>
<dbReference type="Pfam" id="PF05637">
    <property type="entry name" value="Glyco_transf_34"/>
    <property type="match status" value="2"/>
</dbReference>
<accession>A0A8H6UT53</accession>
<dbReference type="Proteomes" id="UP000662466">
    <property type="component" value="Unassembled WGS sequence"/>
</dbReference>
<keyword evidence="6" id="KW-1185">Reference proteome</keyword>
<evidence type="ECO:0000256" key="1">
    <source>
        <dbReference type="ARBA" id="ARBA00005664"/>
    </source>
</evidence>
<dbReference type="AlphaFoldDB" id="A0A8H6UT53"/>
<proteinExistence type="inferred from homology"/>
<dbReference type="GO" id="GO:0006487">
    <property type="term" value="P:protein N-linked glycosylation"/>
    <property type="evidence" value="ECO:0007669"/>
    <property type="project" value="TreeGrafter"/>
</dbReference>
<sequence length="222" mass="26122">MNTFETSYDHKTLSNKFSYASKHGYHLEFDWFGDGFWHKIKMIERLIIQEKYDSIWWIDYDTLITNTETKLEDLIDDSLASVSAPDRIDLLLTPDCFKLNAGAMLFRSTPRALAFLARTQVCRYNPLPGLGEHPSEQDCMLQLIEENQHGEQDQVLYIPQWKMNAFPEEIPCYDEHKRKWEPGMFVVHFAGAWAHMPNRTDAKADLFEKYYPLIDSRRDLFA</sequence>
<evidence type="ECO:0000313" key="5">
    <source>
        <dbReference type="EMBL" id="KAF7166033.1"/>
    </source>
</evidence>
<dbReference type="PANTHER" id="PTHR31306:SF5">
    <property type="entry name" value="ALPHA-1,6-MANNOSYLTRANSFERASE MNN10-RELATED"/>
    <property type="match status" value="1"/>
</dbReference>
<organism evidence="5 7">
    <name type="scientific">Aspergillus hiratsukae</name>
    <dbReference type="NCBI Taxonomy" id="1194566"/>
    <lineage>
        <taxon>Eukaryota</taxon>
        <taxon>Fungi</taxon>
        <taxon>Dikarya</taxon>
        <taxon>Ascomycota</taxon>
        <taxon>Pezizomycotina</taxon>
        <taxon>Eurotiomycetes</taxon>
        <taxon>Eurotiomycetidae</taxon>
        <taxon>Eurotiales</taxon>
        <taxon>Aspergillaceae</taxon>
        <taxon>Aspergillus</taxon>
        <taxon>Aspergillus subgen. Fumigati</taxon>
    </lineage>
</organism>
<dbReference type="GO" id="GO:0000139">
    <property type="term" value="C:Golgi membrane"/>
    <property type="evidence" value="ECO:0007669"/>
    <property type="project" value="TreeGrafter"/>
</dbReference>
<gene>
    <name evidence="4" type="ORF">CNMCM5793_007521</name>
    <name evidence="5" type="ORF">CNMCM6106_001974</name>
</gene>
<comment type="similarity">
    <text evidence="1">Belongs to the glycosyltransferase 34 family.</text>
</comment>
<dbReference type="SUPFAM" id="SSF53448">
    <property type="entry name" value="Nucleotide-diphospho-sugar transferases"/>
    <property type="match status" value="1"/>
</dbReference>